<protein>
    <recommendedName>
        <fullName evidence="5">Lipoprotein</fullName>
    </recommendedName>
</protein>
<feature type="chain" id="PRO_5038464674" description="Lipoprotein" evidence="2">
    <location>
        <begin position="31"/>
        <end position="170"/>
    </location>
</feature>
<evidence type="ECO:0000313" key="4">
    <source>
        <dbReference type="Proteomes" id="UP000184512"/>
    </source>
</evidence>
<feature type="signal peptide" evidence="2">
    <location>
        <begin position="1"/>
        <end position="30"/>
    </location>
</feature>
<accession>A0A1M6MF44</accession>
<evidence type="ECO:0000256" key="2">
    <source>
        <dbReference type="SAM" id="SignalP"/>
    </source>
</evidence>
<dbReference type="AlphaFoldDB" id="A0A1M6MF44"/>
<name>A0A1M6MF44_9ACTN</name>
<feature type="region of interest" description="Disordered" evidence="1">
    <location>
        <begin position="34"/>
        <end position="69"/>
    </location>
</feature>
<keyword evidence="2" id="KW-0732">Signal</keyword>
<evidence type="ECO:0000313" key="3">
    <source>
        <dbReference type="EMBL" id="SHJ82047.1"/>
    </source>
</evidence>
<proteinExistence type="predicted"/>
<dbReference type="PROSITE" id="PS51257">
    <property type="entry name" value="PROKAR_LIPOPROTEIN"/>
    <property type="match status" value="1"/>
</dbReference>
<dbReference type="STRING" id="1123357.SAMN02745244_03339"/>
<dbReference type="EMBL" id="FQZG01000086">
    <property type="protein sequence ID" value="SHJ82047.1"/>
    <property type="molecule type" value="Genomic_DNA"/>
</dbReference>
<sequence>MAFLRSPRLMAMLKRLAAAALTAVALVSFAGCTAESDPGSTPASPTSEGVASPSVGESEQTFEGDVASETVMVGPQEVTVPKGIKLPDSSLVSDSQELSVMLIDEDPAAVIEAVTNSAKESGYEVYSEPDESTTVFVGHGNAVRLSAVPQAQMLIWGPESMKDVLSQPGM</sequence>
<gene>
    <name evidence="3" type="ORF">SAMN02745244_03339</name>
</gene>
<keyword evidence="4" id="KW-1185">Reference proteome</keyword>
<evidence type="ECO:0000256" key="1">
    <source>
        <dbReference type="SAM" id="MobiDB-lite"/>
    </source>
</evidence>
<dbReference type="Proteomes" id="UP000184512">
    <property type="component" value="Unassembled WGS sequence"/>
</dbReference>
<organism evidence="3 4">
    <name type="scientific">Tessaracoccus bendigoensis DSM 12906</name>
    <dbReference type="NCBI Taxonomy" id="1123357"/>
    <lineage>
        <taxon>Bacteria</taxon>
        <taxon>Bacillati</taxon>
        <taxon>Actinomycetota</taxon>
        <taxon>Actinomycetes</taxon>
        <taxon>Propionibacteriales</taxon>
        <taxon>Propionibacteriaceae</taxon>
        <taxon>Tessaracoccus</taxon>
    </lineage>
</organism>
<reference evidence="3 4" key="1">
    <citation type="submission" date="2016-11" db="EMBL/GenBank/DDBJ databases">
        <authorList>
            <person name="Jaros S."/>
            <person name="Januszkiewicz K."/>
            <person name="Wedrychowicz H."/>
        </authorList>
    </citation>
    <scope>NUCLEOTIDE SEQUENCE [LARGE SCALE GENOMIC DNA]</scope>
    <source>
        <strain evidence="3 4">DSM 12906</strain>
    </source>
</reference>
<evidence type="ECO:0008006" key="5">
    <source>
        <dbReference type="Google" id="ProtNLM"/>
    </source>
</evidence>
<feature type="compositionally biased region" description="Polar residues" evidence="1">
    <location>
        <begin position="38"/>
        <end position="61"/>
    </location>
</feature>